<accession>A0A6H1ZZ77</accession>
<dbReference type="InterPro" id="IPR036614">
    <property type="entry name" value="RusA-like_sf"/>
</dbReference>
<dbReference type="EMBL" id="MT144405">
    <property type="protein sequence ID" value="QJA53236.1"/>
    <property type="molecule type" value="Genomic_DNA"/>
</dbReference>
<dbReference type="GO" id="GO:0000287">
    <property type="term" value="F:magnesium ion binding"/>
    <property type="evidence" value="ECO:0007669"/>
    <property type="project" value="InterPro"/>
</dbReference>
<dbReference type="Gene3D" id="3.30.1330.70">
    <property type="entry name" value="Holliday junction resolvase RusA"/>
    <property type="match status" value="1"/>
</dbReference>
<dbReference type="GO" id="GO:0006281">
    <property type="term" value="P:DNA repair"/>
    <property type="evidence" value="ECO:0007669"/>
    <property type="project" value="InterPro"/>
</dbReference>
<proteinExistence type="predicted"/>
<protein>
    <submittedName>
        <fullName evidence="1">Uncharacterized protein</fullName>
    </submittedName>
</protein>
<dbReference type="GO" id="GO:0006310">
    <property type="term" value="P:DNA recombination"/>
    <property type="evidence" value="ECO:0007669"/>
    <property type="project" value="InterPro"/>
</dbReference>
<organism evidence="1">
    <name type="scientific">viral metagenome</name>
    <dbReference type="NCBI Taxonomy" id="1070528"/>
    <lineage>
        <taxon>unclassified sequences</taxon>
        <taxon>metagenomes</taxon>
        <taxon>organismal metagenomes</taxon>
    </lineage>
</organism>
<sequence length="143" mass="16477">MLRVQGVQAQGGVPKREYVEVGHRGDMRSEIRIPIRPVSWNTLARKSRWTYKETFEAMKVQTMAAVMKTKPYPRFTGQVKVRFIAAWKDKRKHDLDNVCVKPILDELVSMKVLTGDDMDVMTEVVIRGNRSKEESLTVIIESI</sequence>
<dbReference type="SUPFAM" id="SSF103084">
    <property type="entry name" value="Holliday junction resolvase RusA"/>
    <property type="match status" value="1"/>
</dbReference>
<evidence type="ECO:0000313" key="1">
    <source>
        <dbReference type="EMBL" id="QJA53236.1"/>
    </source>
</evidence>
<gene>
    <name evidence="1" type="ORF">TM448A03332_0005</name>
</gene>
<name>A0A6H1ZZ77_9ZZZZ</name>
<dbReference type="AlphaFoldDB" id="A0A6H1ZZ77"/>
<reference evidence="1" key="1">
    <citation type="submission" date="2020-03" db="EMBL/GenBank/DDBJ databases">
        <title>The deep terrestrial virosphere.</title>
        <authorList>
            <person name="Holmfeldt K."/>
            <person name="Nilsson E."/>
            <person name="Simone D."/>
            <person name="Lopez-Fernandez M."/>
            <person name="Wu X."/>
            <person name="de Brujin I."/>
            <person name="Lundin D."/>
            <person name="Andersson A."/>
            <person name="Bertilsson S."/>
            <person name="Dopson M."/>
        </authorList>
    </citation>
    <scope>NUCLEOTIDE SEQUENCE</scope>
    <source>
        <strain evidence="1">TM448A03332</strain>
    </source>
</reference>